<dbReference type="InterPro" id="IPR002934">
    <property type="entry name" value="Polymerase_NTP_transf_dom"/>
</dbReference>
<keyword evidence="2" id="KW-0808">Transferase</keyword>
<dbReference type="Pfam" id="PF01909">
    <property type="entry name" value="NTP_transf_2"/>
    <property type="match status" value="1"/>
</dbReference>
<reference evidence="2 3" key="1">
    <citation type="submission" date="2018-09" db="EMBL/GenBank/DDBJ databases">
        <title>Genome Sequence of Paenibacillus lautus Strain E7593-69, Azo Dye-Degrading Bacteria, Isolated from Commercial Tattoo Inks.</title>
        <authorList>
            <person name="Nho S.W."/>
            <person name="Kim S.-J."/>
            <person name="Kweon O."/>
            <person name="Cerniglia C.E."/>
        </authorList>
    </citation>
    <scope>NUCLEOTIDE SEQUENCE [LARGE SCALE GENOMIC DNA]</scope>
    <source>
        <strain evidence="2 3">E7593-69</strain>
    </source>
</reference>
<organism evidence="2 3">
    <name type="scientific">Paenibacillus lautus</name>
    <name type="common">Bacillus lautus</name>
    <dbReference type="NCBI Taxonomy" id="1401"/>
    <lineage>
        <taxon>Bacteria</taxon>
        <taxon>Bacillati</taxon>
        <taxon>Bacillota</taxon>
        <taxon>Bacilli</taxon>
        <taxon>Bacillales</taxon>
        <taxon>Paenibacillaceae</taxon>
        <taxon>Paenibacillus</taxon>
    </lineage>
</organism>
<protein>
    <submittedName>
        <fullName evidence="2">Nucleotidyltransferase domain-containing protein</fullName>
    </submittedName>
</protein>
<dbReference type="GO" id="GO:0016779">
    <property type="term" value="F:nucleotidyltransferase activity"/>
    <property type="evidence" value="ECO:0007669"/>
    <property type="project" value="InterPro"/>
</dbReference>
<dbReference type="Proteomes" id="UP000266552">
    <property type="component" value="Chromosome"/>
</dbReference>
<evidence type="ECO:0000259" key="1">
    <source>
        <dbReference type="Pfam" id="PF01909"/>
    </source>
</evidence>
<gene>
    <name evidence="2" type="ORF">D5F53_08730</name>
</gene>
<sequence>MRLEPTDAAKRVIQLNYPNCLLAVLGGSASRGEYNEQSDLDIIVIERDGYDFSRKTIEAHGWIVEIFILSLSSYREYFDEGVLAANPSLQRMVAEGTVLRSVPEGEEVRAAARSDLNYGPMPLSLSDIAEYRYMLTEFLLDLTSPRREGEKWFTVHKIAAILCEFVLRANREWTGEGKMLFRLFNLYSPTLGDRLEAALLAMYREDDPAELIALTEEALSPYGGKLLVGYEE</sequence>
<dbReference type="Gene3D" id="3.30.460.10">
    <property type="entry name" value="Beta Polymerase, domain 2"/>
    <property type="match status" value="1"/>
</dbReference>
<name>A0A385TI58_PAELA</name>
<accession>A0A385TI58</accession>
<proteinExistence type="predicted"/>
<evidence type="ECO:0000313" key="2">
    <source>
        <dbReference type="EMBL" id="AYB43359.1"/>
    </source>
</evidence>
<evidence type="ECO:0000313" key="3">
    <source>
        <dbReference type="Proteomes" id="UP000266552"/>
    </source>
</evidence>
<feature type="domain" description="Polymerase nucleotidyl transferase" evidence="1">
    <location>
        <begin position="22"/>
        <end position="61"/>
    </location>
</feature>
<dbReference type="InterPro" id="IPR043519">
    <property type="entry name" value="NT_sf"/>
</dbReference>
<dbReference type="CDD" id="cd05403">
    <property type="entry name" value="NT_KNTase_like"/>
    <property type="match status" value="1"/>
</dbReference>
<keyword evidence="3" id="KW-1185">Reference proteome</keyword>
<dbReference type="EMBL" id="CP032412">
    <property type="protein sequence ID" value="AYB43359.1"/>
    <property type="molecule type" value="Genomic_DNA"/>
</dbReference>
<dbReference type="AlphaFoldDB" id="A0A385TI58"/>
<dbReference type="SUPFAM" id="SSF81301">
    <property type="entry name" value="Nucleotidyltransferase"/>
    <property type="match status" value="1"/>
</dbReference>
<dbReference type="KEGG" id="plw:D5F53_08730"/>
<dbReference type="RefSeq" id="WP_119847374.1">
    <property type="nucleotide sequence ID" value="NZ_CP032412.1"/>
</dbReference>